<evidence type="ECO:0000256" key="4">
    <source>
        <dbReference type="SAM" id="SignalP"/>
    </source>
</evidence>
<proteinExistence type="inferred from homology"/>
<dbReference type="PANTHER" id="PTHR35089:SF1">
    <property type="entry name" value="CHAPERONE PROTEIN SKP"/>
    <property type="match status" value="1"/>
</dbReference>
<dbReference type="AlphaFoldDB" id="A0A8S4C2X1"/>
<evidence type="ECO:0000256" key="1">
    <source>
        <dbReference type="ARBA" id="ARBA00009091"/>
    </source>
</evidence>
<keyword evidence="3" id="KW-0175">Coiled coil</keyword>
<organism evidence="5 6">
    <name type="scientific">Hyalomma marginatum</name>
    <dbReference type="NCBI Taxonomy" id="34627"/>
    <lineage>
        <taxon>Eukaryota</taxon>
        <taxon>Metazoa</taxon>
        <taxon>Ecdysozoa</taxon>
        <taxon>Arthropoda</taxon>
        <taxon>Chelicerata</taxon>
        <taxon>Arachnida</taxon>
        <taxon>Acari</taxon>
        <taxon>Parasitiformes</taxon>
        <taxon>Ixodida</taxon>
        <taxon>Ixodoidea</taxon>
        <taxon>Ixodidae</taxon>
        <taxon>Hyalomminae</taxon>
        <taxon>Hyalomma</taxon>
    </lineage>
</organism>
<dbReference type="SMART" id="SM00935">
    <property type="entry name" value="OmpH"/>
    <property type="match status" value="1"/>
</dbReference>
<dbReference type="SUPFAM" id="SSF111384">
    <property type="entry name" value="OmpH-like"/>
    <property type="match status" value="1"/>
</dbReference>
<reference evidence="5" key="1">
    <citation type="submission" date="2021-06" db="EMBL/GenBank/DDBJ databases">
        <authorList>
            <person name="Nardi T."/>
            <person name="Nardi T."/>
        </authorList>
    </citation>
    <scope>NUCLEOTIDE SEQUENCE</scope>
</reference>
<dbReference type="InterPro" id="IPR005632">
    <property type="entry name" value="Chaperone_Skp"/>
</dbReference>
<gene>
    <name evidence="5" type="ORF">MHYMCMPASI_00771</name>
</gene>
<dbReference type="InterPro" id="IPR024930">
    <property type="entry name" value="Skp_dom_sf"/>
</dbReference>
<dbReference type="Pfam" id="PF03938">
    <property type="entry name" value="OmpH"/>
    <property type="match status" value="1"/>
</dbReference>
<sequence>MKKLTLIISMLLLSSLAISARAEIKIAVVDGQKIIESSLAYKDITGQVEKKATLFKNSAAKMQENLQKKYKEIESQKLVLSSEAYGKKTKEFELEAEKAQESAYMDRMSLDKAYSEAMKVLEKKITDIIQAKAMEKKLDMVMTKINMIYNNKELEITDSIIEELNKSLPAVAVKFDAIPAKSDKGIKK</sequence>
<feature type="signal peptide" evidence="4">
    <location>
        <begin position="1"/>
        <end position="22"/>
    </location>
</feature>
<dbReference type="GO" id="GO:0051082">
    <property type="term" value="F:unfolded protein binding"/>
    <property type="evidence" value="ECO:0007669"/>
    <property type="project" value="InterPro"/>
</dbReference>
<evidence type="ECO:0000256" key="2">
    <source>
        <dbReference type="ARBA" id="ARBA00022729"/>
    </source>
</evidence>
<dbReference type="EMBL" id="CAJVAF010000304">
    <property type="protein sequence ID" value="CAG7594394.1"/>
    <property type="molecule type" value="Genomic_DNA"/>
</dbReference>
<evidence type="ECO:0000313" key="6">
    <source>
        <dbReference type="Proteomes" id="UP000837675"/>
    </source>
</evidence>
<feature type="chain" id="PRO_5035792133" evidence="4">
    <location>
        <begin position="23"/>
        <end position="188"/>
    </location>
</feature>
<dbReference type="GO" id="GO:0005829">
    <property type="term" value="C:cytosol"/>
    <property type="evidence" value="ECO:0007669"/>
    <property type="project" value="TreeGrafter"/>
</dbReference>
<dbReference type="Proteomes" id="UP000837675">
    <property type="component" value="Unassembled WGS sequence"/>
</dbReference>
<feature type="coiled-coil region" evidence="3">
    <location>
        <begin position="56"/>
        <end position="83"/>
    </location>
</feature>
<keyword evidence="6" id="KW-1185">Reference proteome</keyword>
<evidence type="ECO:0000256" key="3">
    <source>
        <dbReference type="SAM" id="Coils"/>
    </source>
</evidence>
<keyword evidence="2 4" id="KW-0732">Signal</keyword>
<protein>
    <submittedName>
        <fullName evidence="5">OmpH family outer membrane protein</fullName>
    </submittedName>
</protein>
<evidence type="ECO:0000313" key="5">
    <source>
        <dbReference type="EMBL" id="CAG7594394.1"/>
    </source>
</evidence>
<dbReference type="Gene3D" id="3.30.910.20">
    <property type="entry name" value="Skp domain"/>
    <property type="match status" value="1"/>
</dbReference>
<dbReference type="PANTHER" id="PTHR35089">
    <property type="entry name" value="CHAPERONE PROTEIN SKP"/>
    <property type="match status" value="1"/>
</dbReference>
<dbReference type="GO" id="GO:0050821">
    <property type="term" value="P:protein stabilization"/>
    <property type="evidence" value="ECO:0007669"/>
    <property type="project" value="TreeGrafter"/>
</dbReference>
<name>A0A8S4C2X1_9ACAR</name>
<comment type="caution">
    <text evidence="5">The sequence shown here is derived from an EMBL/GenBank/DDBJ whole genome shotgun (WGS) entry which is preliminary data.</text>
</comment>
<accession>A0A8S4C2X1</accession>
<comment type="similarity">
    <text evidence="1">Belongs to the Skp family.</text>
</comment>